<proteinExistence type="predicted"/>
<evidence type="ECO:0000256" key="1">
    <source>
        <dbReference type="SAM" id="MobiDB-lite"/>
    </source>
</evidence>
<dbReference type="EMBL" id="BOMW01000002">
    <property type="protein sequence ID" value="GIF02594.1"/>
    <property type="molecule type" value="Genomic_DNA"/>
</dbReference>
<keyword evidence="3" id="KW-1185">Reference proteome</keyword>
<feature type="region of interest" description="Disordered" evidence="1">
    <location>
        <begin position="1"/>
        <end position="28"/>
    </location>
</feature>
<organism evidence="2 3">
    <name type="scientific">Actinoplanes siamensis</name>
    <dbReference type="NCBI Taxonomy" id="1223317"/>
    <lineage>
        <taxon>Bacteria</taxon>
        <taxon>Bacillati</taxon>
        <taxon>Actinomycetota</taxon>
        <taxon>Actinomycetes</taxon>
        <taxon>Micromonosporales</taxon>
        <taxon>Micromonosporaceae</taxon>
        <taxon>Actinoplanes</taxon>
    </lineage>
</organism>
<accession>A0A919N0B2</accession>
<dbReference type="Proteomes" id="UP000629619">
    <property type="component" value="Unassembled WGS sequence"/>
</dbReference>
<sequence length="196" mass="20325">MAAGLSSTGNATTGGRLRGAPEIAGGTRNGVEPRAALYRLRGMNKWMIPPALALAAGLTGCGATAAGSAPAEQPGVHDSWVSCEQAEQDAQPVGLTGGFRPVSAVICAERDLPRAVGAPSPAPAERRVTDVTALVSALQLPDEQPTTGACTRILITPPWIALLDAQGRWIHVRVPVDQCRKPRAEVMTAVRKAGPR</sequence>
<evidence type="ECO:0000313" key="2">
    <source>
        <dbReference type="EMBL" id="GIF02594.1"/>
    </source>
</evidence>
<reference evidence="2" key="1">
    <citation type="submission" date="2021-01" db="EMBL/GenBank/DDBJ databases">
        <title>Whole genome shotgun sequence of Actinoplanes siamensis NBRC 109076.</title>
        <authorList>
            <person name="Komaki H."/>
            <person name="Tamura T."/>
        </authorList>
    </citation>
    <scope>NUCLEOTIDE SEQUENCE</scope>
    <source>
        <strain evidence="2">NBRC 109076</strain>
    </source>
</reference>
<dbReference type="AlphaFoldDB" id="A0A919N0B2"/>
<comment type="caution">
    <text evidence="2">The sequence shown here is derived from an EMBL/GenBank/DDBJ whole genome shotgun (WGS) entry which is preliminary data.</text>
</comment>
<evidence type="ECO:0000313" key="3">
    <source>
        <dbReference type="Proteomes" id="UP000629619"/>
    </source>
</evidence>
<gene>
    <name evidence="2" type="ORF">Asi03nite_01320</name>
</gene>
<feature type="compositionally biased region" description="Polar residues" evidence="1">
    <location>
        <begin position="1"/>
        <end position="13"/>
    </location>
</feature>
<name>A0A919N0B2_9ACTN</name>
<protein>
    <submittedName>
        <fullName evidence="2">Uncharacterized protein</fullName>
    </submittedName>
</protein>